<proteinExistence type="predicted"/>
<evidence type="ECO:0000313" key="1">
    <source>
        <dbReference type="EMBL" id="HGW94164.1"/>
    </source>
</evidence>
<gene>
    <name evidence="1" type="ORF">ENR47_07765</name>
</gene>
<dbReference type="EMBL" id="DSRD01000496">
    <property type="protein sequence ID" value="HGW94164.1"/>
    <property type="molecule type" value="Genomic_DNA"/>
</dbReference>
<organism evidence="1">
    <name type="scientific">Oscillatoriales cyanobacterium SpSt-402</name>
    <dbReference type="NCBI Taxonomy" id="2282168"/>
    <lineage>
        <taxon>Bacteria</taxon>
        <taxon>Bacillati</taxon>
        <taxon>Cyanobacteriota</taxon>
        <taxon>Cyanophyceae</taxon>
        <taxon>Oscillatoriophycideae</taxon>
        <taxon>Oscillatoriales</taxon>
    </lineage>
</organism>
<comment type="caution">
    <text evidence="1">The sequence shown here is derived from an EMBL/GenBank/DDBJ whole genome shotgun (WGS) entry which is preliminary data.</text>
</comment>
<accession>A0A832H3J5</accession>
<name>A0A832H3J5_9CYAN</name>
<reference evidence="1" key="1">
    <citation type="journal article" date="2020" name="mSystems">
        <title>Genome- and Community-Level Interaction Insights into Carbon Utilization and Element Cycling Functions of Hydrothermarchaeota in Hydrothermal Sediment.</title>
        <authorList>
            <person name="Zhou Z."/>
            <person name="Liu Y."/>
            <person name="Xu W."/>
            <person name="Pan J."/>
            <person name="Luo Z.H."/>
            <person name="Li M."/>
        </authorList>
    </citation>
    <scope>NUCLEOTIDE SEQUENCE [LARGE SCALE GENOMIC DNA]</scope>
    <source>
        <strain evidence="1">SpSt-402</strain>
    </source>
</reference>
<protein>
    <submittedName>
        <fullName evidence="1">Uncharacterized protein</fullName>
    </submittedName>
</protein>
<dbReference type="AlphaFoldDB" id="A0A832H3J5"/>
<sequence length="207" mass="24270">MKEPLDPIELQEPLWERQSGESSEWYRRFCRVRNQIGARSVLAAYRQEFEEKGGKGRIPRRVPGSWERAREHFCWDERFAAWDVYQQEKEDQIWTDRLNELREKGWDLYELLSSKAEAMMRMPFVTQTITSSNGGNISTIMATEWNQFRVPLLMLKLAMELGYEAIGDNNKALTLLTRQGFQVVDPTANLDLSDYLEEGNELDLKIN</sequence>